<dbReference type="GO" id="GO:0009610">
    <property type="term" value="P:response to symbiotic fungus"/>
    <property type="evidence" value="ECO:0007669"/>
    <property type="project" value="UniProtKB-ARBA"/>
</dbReference>
<dbReference type="PANTHER" id="PTHR33021:SF504">
    <property type="entry name" value="PHYTOCYANIN DOMAIN, CUPREDOXIN"/>
    <property type="match status" value="1"/>
</dbReference>
<evidence type="ECO:0000256" key="5">
    <source>
        <dbReference type="ARBA" id="ARBA00022729"/>
    </source>
</evidence>
<feature type="transmembrane region" description="Helical" evidence="12">
    <location>
        <begin position="333"/>
        <end position="353"/>
    </location>
</feature>
<sequence length="354" mass="38075">MATTHLIIVFIATLGVLASAISAKEYIVGDESGWTLGFDYQSWAKDKVFFVGDTLVFNYASGTHTVVKVNGTGFQQCIVSPAIGTLTSGQDVVPLQTPGRKWYICGVGKHCESKNMKLVITVLPLTMAPAPSPMATSASSKLVISTFYGSAAALMVAPHLTIVFISTILVLATSISAKDYVVGDGSGWTLDFDYQTWAKDKFYRMQRTRSKNISRMAASRLIIVTLVVLASSISAKEYIVGDESVFNYASGTHNVMKVNGTGFQQCIVSSANGTLTSGRDIIPLQTPGRKWYICGVAKHCELKNMKLVITVLPQTMAPTPSSMAKYTSSGLQLAIPTLYGYVVALFGSLLFLLA</sequence>
<protein>
    <submittedName>
        <fullName evidence="15">Cupredoxin</fullName>
    </submittedName>
</protein>
<evidence type="ECO:0000313" key="16">
    <source>
        <dbReference type="Proteomes" id="UP000243975"/>
    </source>
</evidence>
<evidence type="ECO:0000256" key="13">
    <source>
        <dbReference type="SAM" id="SignalP"/>
    </source>
</evidence>
<evidence type="ECO:0000256" key="9">
    <source>
        <dbReference type="ARBA" id="ARBA00023136"/>
    </source>
</evidence>
<evidence type="ECO:0000256" key="11">
    <source>
        <dbReference type="ARBA" id="ARBA00023180"/>
    </source>
</evidence>
<organism evidence="15 16">
    <name type="scientific">Cynara cardunculus var. scolymus</name>
    <name type="common">Globe artichoke</name>
    <name type="synonym">Cynara scolymus</name>
    <dbReference type="NCBI Taxonomy" id="59895"/>
    <lineage>
        <taxon>Eukaryota</taxon>
        <taxon>Viridiplantae</taxon>
        <taxon>Streptophyta</taxon>
        <taxon>Embryophyta</taxon>
        <taxon>Tracheophyta</taxon>
        <taxon>Spermatophyta</taxon>
        <taxon>Magnoliopsida</taxon>
        <taxon>eudicotyledons</taxon>
        <taxon>Gunneridae</taxon>
        <taxon>Pentapetalae</taxon>
        <taxon>asterids</taxon>
        <taxon>campanulids</taxon>
        <taxon>Asterales</taxon>
        <taxon>Asteraceae</taxon>
        <taxon>Carduoideae</taxon>
        <taxon>Cardueae</taxon>
        <taxon>Carduinae</taxon>
        <taxon>Cynara</taxon>
    </lineage>
</organism>
<dbReference type="STRING" id="59895.A0A103XJK7"/>
<dbReference type="FunFam" id="2.60.40.420:FF:000067">
    <property type="entry name" value="Cupredoxin superfamily protein"/>
    <property type="match status" value="1"/>
</dbReference>
<dbReference type="Proteomes" id="UP000243975">
    <property type="component" value="Unassembled WGS sequence"/>
</dbReference>
<name>A0A103XJK7_CYNCS</name>
<dbReference type="GO" id="GO:0009055">
    <property type="term" value="F:electron transfer activity"/>
    <property type="evidence" value="ECO:0007669"/>
    <property type="project" value="InterPro"/>
</dbReference>
<evidence type="ECO:0000256" key="2">
    <source>
        <dbReference type="ARBA" id="ARBA00022448"/>
    </source>
</evidence>
<feature type="domain" description="Phytocyanin" evidence="14">
    <location>
        <begin position="178"/>
        <end position="313"/>
    </location>
</feature>
<gene>
    <name evidence="15" type="ORF">Ccrd_006064</name>
</gene>
<dbReference type="EMBL" id="LEKV01004898">
    <property type="protein sequence ID" value="KVH91920.1"/>
    <property type="molecule type" value="Genomic_DNA"/>
</dbReference>
<dbReference type="PANTHER" id="PTHR33021">
    <property type="entry name" value="BLUE COPPER PROTEIN"/>
    <property type="match status" value="1"/>
</dbReference>
<dbReference type="Gene3D" id="2.60.40.420">
    <property type="entry name" value="Cupredoxins - blue copper proteins"/>
    <property type="match status" value="2"/>
</dbReference>
<evidence type="ECO:0000256" key="12">
    <source>
        <dbReference type="SAM" id="Phobius"/>
    </source>
</evidence>
<feature type="transmembrane region" description="Helical" evidence="12">
    <location>
        <begin position="217"/>
        <end position="235"/>
    </location>
</feature>
<dbReference type="CDD" id="cd04216">
    <property type="entry name" value="Phytocyanin"/>
    <property type="match status" value="2"/>
</dbReference>
<feature type="transmembrane region" description="Helical" evidence="12">
    <location>
        <begin position="147"/>
        <end position="172"/>
    </location>
</feature>
<keyword evidence="5 13" id="KW-0732">Signal</keyword>
<dbReference type="Gramene" id="KVH91920">
    <property type="protein sequence ID" value="KVH91920"/>
    <property type="gene ID" value="Ccrd_006064"/>
</dbReference>
<accession>A0A103XJK7</accession>
<evidence type="ECO:0000256" key="8">
    <source>
        <dbReference type="ARBA" id="ARBA00023008"/>
    </source>
</evidence>
<keyword evidence="11" id="KW-0325">Glycoprotein</keyword>
<evidence type="ECO:0000256" key="1">
    <source>
        <dbReference type="ARBA" id="ARBA00004479"/>
    </source>
</evidence>
<keyword evidence="2" id="KW-0813">Transport</keyword>
<feature type="signal peptide" evidence="13">
    <location>
        <begin position="1"/>
        <end position="23"/>
    </location>
</feature>
<evidence type="ECO:0000256" key="7">
    <source>
        <dbReference type="ARBA" id="ARBA00022989"/>
    </source>
</evidence>
<dbReference type="GO" id="GO:0005886">
    <property type="term" value="C:plasma membrane"/>
    <property type="evidence" value="ECO:0007669"/>
    <property type="project" value="TreeGrafter"/>
</dbReference>
<comment type="caution">
    <text evidence="15">The sequence shown here is derived from an EMBL/GenBank/DDBJ whole genome shotgun (WGS) entry which is preliminary data.</text>
</comment>
<evidence type="ECO:0000256" key="6">
    <source>
        <dbReference type="ARBA" id="ARBA00022982"/>
    </source>
</evidence>
<dbReference type="SUPFAM" id="SSF49503">
    <property type="entry name" value="Cupredoxins"/>
    <property type="match status" value="2"/>
</dbReference>
<evidence type="ECO:0000256" key="3">
    <source>
        <dbReference type="ARBA" id="ARBA00022692"/>
    </source>
</evidence>
<keyword evidence="6" id="KW-0249">Electron transport</keyword>
<keyword evidence="9 12" id="KW-0472">Membrane</keyword>
<dbReference type="InterPro" id="IPR039391">
    <property type="entry name" value="Phytocyanin-like"/>
</dbReference>
<dbReference type="AlphaFoldDB" id="A0A103XJK7"/>
<dbReference type="OMA" id="MVLIGCC"/>
<keyword evidence="10" id="KW-1015">Disulfide bond</keyword>
<dbReference type="PROSITE" id="PS51485">
    <property type="entry name" value="PHYTOCYANIN"/>
    <property type="match status" value="2"/>
</dbReference>
<comment type="subcellular location">
    <subcellularLocation>
        <location evidence="1">Membrane</location>
        <topology evidence="1">Single-pass type I membrane protein</topology>
    </subcellularLocation>
</comment>
<reference evidence="15 16" key="1">
    <citation type="journal article" date="2016" name="Sci. Rep.">
        <title>The genome sequence of the outbreeding globe artichoke constructed de novo incorporating a phase-aware low-pass sequencing strategy of F1 progeny.</title>
        <authorList>
            <person name="Scaglione D."/>
            <person name="Reyes-Chin-Wo S."/>
            <person name="Acquadro A."/>
            <person name="Froenicke L."/>
            <person name="Portis E."/>
            <person name="Beitel C."/>
            <person name="Tirone M."/>
            <person name="Mauro R."/>
            <person name="Lo Monaco A."/>
            <person name="Mauromicale G."/>
            <person name="Faccioli P."/>
            <person name="Cattivelli L."/>
            <person name="Rieseberg L."/>
            <person name="Michelmore R."/>
            <person name="Lanteri S."/>
        </authorList>
    </citation>
    <scope>NUCLEOTIDE SEQUENCE [LARGE SCALE GENOMIC DNA]</scope>
    <source>
        <strain evidence="15">2C</strain>
    </source>
</reference>
<keyword evidence="16" id="KW-1185">Reference proteome</keyword>
<keyword evidence="4" id="KW-0479">Metal-binding</keyword>
<evidence type="ECO:0000256" key="10">
    <source>
        <dbReference type="ARBA" id="ARBA00023157"/>
    </source>
</evidence>
<dbReference type="Pfam" id="PF02298">
    <property type="entry name" value="Cu_bind_like"/>
    <property type="match status" value="2"/>
</dbReference>
<keyword evidence="7 12" id="KW-1133">Transmembrane helix</keyword>
<dbReference type="InterPro" id="IPR003245">
    <property type="entry name" value="Phytocyanin_dom"/>
</dbReference>
<evidence type="ECO:0000259" key="14">
    <source>
        <dbReference type="PROSITE" id="PS51485"/>
    </source>
</evidence>
<dbReference type="GO" id="GO:0046872">
    <property type="term" value="F:metal ion binding"/>
    <property type="evidence" value="ECO:0007669"/>
    <property type="project" value="UniProtKB-KW"/>
</dbReference>
<keyword evidence="8" id="KW-0186">Copper</keyword>
<evidence type="ECO:0000313" key="15">
    <source>
        <dbReference type="EMBL" id="KVH91920.1"/>
    </source>
</evidence>
<keyword evidence="3 12" id="KW-0812">Transmembrane</keyword>
<feature type="domain" description="Phytocyanin" evidence="14">
    <location>
        <begin position="24"/>
        <end position="124"/>
    </location>
</feature>
<proteinExistence type="predicted"/>
<evidence type="ECO:0000256" key="4">
    <source>
        <dbReference type="ARBA" id="ARBA00022723"/>
    </source>
</evidence>
<dbReference type="InterPro" id="IPR008972">
    <property type="entry name" value="Cupredoxin"/>
</dbReference>
<feature type="chain" id="PRO_5007118855" evidence="13">
    <location>
        <begin position="24"/>
        <end position="354"/>
    </location>
</feature>